<dbReference type="EMBL" id="VOOR01000023">
    <property type="protein sequence ID" value="TXB62837.1"/>
    <property type="molecule type" value="Genomic_DNA"/>
</dbReference>
<evidence type="ECO:0000256" key="3">
    <source>
        <dbReference type="ARBA" id="ARBA00022801"/>
    </source>
</evidence>
<evidence type="ECO:0000313" key="12">
    <source>
        <dbReference type="Proteomes" id="UP000321580"/>
    </source>
</evidence>
<evidence type="ECO:0000256" key="4">
    <source>
        <dbReference type="ARBA" id="ARBA00022839"/>
    </source>
</evidence>
<dbReference type="OrthoDB" id="9794720at2"/>
<evidence type="ECO:0000256" key="9">
    <source>
        <dbReference type="RuleBase" id="RU365022"/>
    </source>
</evidence>
<gene>
    <name evidence="11" type="primary">cas4</name>
    <name evidence="11" type="ORF">FRY97_12225</name>
</gene>
<dbReference type="PANTHER" id="PTHR37168">
    <property type="entry name" value="CRISPR-ASSOCIATED EXONUCLEASE CAS4"/>
    <property type="match status" value="1"/>
</dbReference>
<evidence type="ECO:0000256" key="5">
    <source>
        <dbReference type="ARBA" id="ARBA00023004"/>
    </source>
</evidence>
<dbReference type="InterPro" id="IPR011604">
    <property type="entry name" value="PDDEXK-like_dom_sf"/>
</dbReference>
<dbReference type="GO" id="GO:0004527">
    <property type="term" value="F:exonuclease activity"/>
    <property type="evidence" value="ECO:0007669"/>
    <property type="project" value="UniProtKB-KW"/>
</dbReference>
<comment type="similarity">
    <text evidence="9">Belongs to the CRISPR-associated exonuclease Cas4 family.</text>
</comment>
<keyword evidence="5 9" id="KW-0408">Iron</keyword>
<keyword evidence="4 9" id="KW-0269">Exonuclease</keyword>
<organism evidence="11 12">
    <name type="scientific">Phaeodactylibacter luteus</name>
    <dbReference type="NCBI Taxonomy" id="1564516"/>
    <lineage>
        <taxon>Bacteria</taxon>
        <taxon>Pseudomonadati</taxon>
        <taxon>Bacteroidota</taxon>
        <taxon>Saprospiria</taxon>
        <taxon>Saprospirales</taxon>
        <taxon>Haliscomenobacteraceae</taxon>
        <taxon>Phaeodactylibacter</taxon>
    </lineage>
</organism>
<feature type="domain" description="DUF83" evidence="10">
    <location>
        <begin position="9"/>
        <end position="169"/>
    </location>
</feature>
<keyword evidence="8 9" id="KW-0464">Manganese</keyword>
<dbReference type="GO" id="GO:0051607">
    <property type="term" value="P:defense response to virus"/>
    <property type="evidence" value="ECO:0007669"/>
    <property type="project" value="UniProtKB-KW"/>
</dbReference>
<dbReference type="Gene3D" id="3.90.320.10">
    <property type="match status" value="1"/>
</dbReference>
<keyword evidence="7 9" id="KW-0051">Antiviral defense</keyword>
<keyword evidence="3 9" id="KW-0378">Hydrolase</keyword>
<keyword evidence="6 9" id="KW-0411">Iron-sulfur</keyword>
<evidence type="ECO:0000256" key="2">
    <source>
        <dbReference type="ARBA" id="ARBA00022723"/>
    </source>
</evidence>
<keyword evidence="1 9" id="KW-0540">Nuclease</keyword>
<name>A0A5C6RKS0_9BACT</name>
<evidence type="ECO:0000313" key="11">
    <source>
        <dbReference type="EMBL" id="TXB62837.1"/>
    </source>
</evidence>
<evidence type="ECO:0000256" key="6">
    <source>
        <dbReference type="ARBA" id="ARBA00023014"/>
    </source>
</evidence>
<dbReference type="InterPro" id="IPR022765">
    <property type="entry name" value="Dna2/Cas4_DUF83"/>
</dbReference>
<dbReference type="InterPro" id="IPR013343">
    <property type="entry name" value="CRISPR-assoc_prot_Cas4"/>
</dbReference>
<protein>
    <recommendedName>
        <fullName evidence="9">CRISPR-associated exonuclease Cas4</fullName>
        <ecNumber evidence="9">3.1.12.1</ecNumber>
    </recommendedName>
</protein>
<keyword evidence="2 9" id="KW-0479">Metal-binding</keyword>
<proteinExistence type="inferred from homology"/>
<dbReference type="NCBIfam" id="TIGR00372">
    <property type="entry name" value="cas4"/>
    <property type="match status" value="1"/>
</dbReference>
<dbReference type="Proteomes" id="UP000321580">
    <property type="component" value="Unassembled WGS sequence"/>
</dbReference>
<comment type="cofactor">
    <cofactor evidence="9">
        <name>Mg(2+)</name>
        <dbReference type="ChEBI" id="CHEBI:18420"/>
    </cofactor>
    <cofactor evidence="9">
        <name>Mn(2+)</name>
        <dbReference type="ChEBI" id="CHEBI:29035"/>
    </cofactor>
    <text evidence="9">Mg(2+) or Mn(2+) required for ssDNA cleavage activity.</text>
</comment>
<comment type="cofactor">
    <cofactor evidence="9">
        <name>iron-sulfur cluster</name>
        <dbReference type="ChEBI" id="CHEBI:30408"/>
    </cofactor>
</comment>
<dbReference type="PANTHER" id="PTHR37168:SF1">
    <property type="entry name" value="CRISPR-ASSOCIATED EXONUCLEASE CAS4"/>
    <property type="match status" value="1"/>
</dbReference>
<dbReference type="Pfam" id="PF01930">
    <property type="entry name" value="Cas_Cas4"/>
    <property type="match status" value="1"/>
</dbReference>
<dbReference type="EC" id="3.1.12.1" evidence="9"/>
<evidence type="ECO:0000256" key="1">
    <source>
        <dbReference type="ARBA" id="ARBA00022722"/>
    </source>
</evidence>
<keyword evidence="12" id="KW-1185">Reference proteome</keyword>
<comment type="function">
    <text evidence="9">CRISPR (clustered regularly interspaced short palindromic repeat) is an adaptive immune system that provides protection against mobile genetic elements (viruses, transposable elements and conjugative plasmids). CRISPR clusters contain sequences complementary to antecedent mobile elements and target invading nucleic acids. CRISPR clusters are transcribed and processed into CRISPR RNA (crRNA).</text>
</comment>
<sequence>MADSSTFVTGTQIAYYHLCHRKLWLFAHNIKMEQHSELVAEGKFIDEHSYLKRAERWQELSIEGIKIDHFDAKQGIVREVKKSRKKENAHRAQVLYYLYVLERNDIPVSHGLLEYPKLRQTEEVWLTEGDRKVIPHWEAEVLRITQLESCPGLVKKPICKNCSYYEFCYAE</sequence>
<accession>A0A5C6RKS0</accession>
<dbReference type="GO" id="GO:0051536">
    <property type="term" value="F:iron-sulfur cluster binding"/>
    <property type="evidence" value="ECO:0007669"/>
    <property type="project" value="UniProtKB-KW"/>
</dbReference>
<evidence type="ECO:0000259" key="10">
    <source>
        <dbReference type="Pfam" id="PF01930"/>
    </source>
</evidence>
<dbReference type="GO" id="GO:0046872">
    <property type="term" value="F:metal ion binding"/>
    <property type="evidence" value="ECO:0007669"/>
    <property type="project" value="UniProtKB-KW"/>
</dbReference>
<reference evidence="11 12" key="1">
    <citation type="submission" date="2019-08" db="EMBL/GenBank/DDBJ databases">
        <title>Genome of Phaeodactylibacter luteus.</title>
        <authorList>
            <person name="Bowman J.P."/>
        </authorList>
    </citation>
    <scope>NUCLEOTIDE SEQUENCE [LARGE SCALE GENOMIC DNA]</scope>
    <source>
        <strain evidence="11 12">KCTC 42180</strain>
    </source>
</reference>
<dbReference type="AlphaFoldDB" id="A0A5C6RKS0"/>
<dbReference type="RefSeq" id="WP_147167823.1">
    <property type="nucleotide sequence ID" value="NZ_VOOR01000023.1"/>
</dbReference>
<evidence type="ECO:0000256" key="7">
    <source>
        <dbReference type="ARBA" id="ARBA00023118"/>
    </source>
</evidence>
<evidence type="ECO:0000256" key="8">
    <source>
        <dbReference type="ARBA" id="ARBA00023211"/>
    </source>
</evidence>
<comment type="caution">
    <text evidence="11">The sequence shown here is derived from an EMBL/GenBank/DDBJ whole genome shotgun (WGS) entry which is preliminary data.</text>
</comment>